<evidence type="ECO:0000313" key="4">
    <source>
        <dbReference type="Proteomes" id="UP000230233"/>
    </source>
</evidence>
<comment type="caution">
    <text evidence="3">The sequence shown here is derived from an EMBL/GenBank/DDBJ whole genome shotgun (WGS) entry which is preliminary data.</text>
</comment>
<dbReference type="PANTHER" id="PTHR21503">
    <property type="entry name" value="F-BOX-CONTAINING HYPOTHETICAL PROTEIN C.ELEGANS"/>
    <property type="match status" value="1"/>
</dbReference>
<feature type="domain" description="F-box" evidence="1">
    <location>
        <begin position="57"/>
        <end position="89"/>
    </location>
</feature>
<evidence type="ECO:0000313" key="3">
    <source>
        <dbReference type="EMBL" id="PIC52750.1"/>
    </source>
</evidence>
<evidence type="ECO:0008006" key="5">
    <source>
        <dbReference type="Google" id="ProtNLM"/>
    </source>
</evidence>
<dbReference type="AlphaFoldDB" id="A0A2G5VM71"/>
<dbReference type="Pfam" id="PF07735">
    <property type="entry name" value="FBA_2"/>
    <property type="match status" value="1"/>
</dbReference>
<dbReference type="PANTHER" id="PTHR21503:SF8">
    <property type="entry name" value="F-BOX ASSOCIATED DOMAIN-CONTAINING PROTEIN-RELATED"/>
    <property type="match status" value="1"/>
</dbReference>
<protein>
    <recommendedName>
        <fullName evidence="5">F-box domain-containing protein</fullName>
    </recommendedName>
</protein>
<dbReference type="InterPro" id="IPR012885">
    <property type="entry name" value="F-box_Sdz-33"/>
</dbReference>
<evidence type="ECO:0000259" key="2">
    <source>
        <dbReference type="Pfam" id="PF07735"/>
    </source>
</evidence>
<sequence length="380" mass="43477">MGDGCPSPNIDSNPFFSPCIPPTFSHKNQHHSTCLPVPNPIHSPIPMPFPILRTSLVVLSEIISLLEPNEIVTASLCSKKVRRIFKNHHQRRKPSKWRLSMVDQTNEGSVEIINGRINNRTTVIMAQHDAELAGAAHKSIEIGGYNRTFENGFPVLYFQDQVFGTKMIVDYVTDLFGLDIYGLTINRYGYWALDWINNRQEKLLGGLNYALNKDKTEDNVLMIRTAIPSDSSGCVSTNVNVFDNVRNVGPPDVFLYESNAQWVTCDDLMKFDSIKLFVYFTRLSVLDVNTFLRHWRAGGSPRLAYLRVIFDENCPFCYENFDQDLELVETDEVRSFRLIAEDVVEEIEGYYSIQRWDGVKATICFDRRQFAMVVWHADGN</sequence>
<proteinExistence type="predicted"/>
<dbReference type="EMBL" id="PDUG01000001">
    <property type="protein sequence ID" value="PIC52750.1"/>
    <property type="molecule type" value="Genomic_DNA"/>
</dbReference>
<gene>
    <name evidence="3" type="primary">Cnig_chr_I.g2729</name>
    <name evidence="3" type="ORF">B9Z55_002729</name>
</gene>
<evidence type="ECO:0000259" key="1">
    <source>
        <dbReference type="Pfam" id="PF00646"/>
    </source>
</evidence>
<dbReference type="Proteomes" id="UP000230233">
    <property type="component" value="Chromosome I"/>
</dbReference>
<name>A0A2G5VM71_9PELO</name>
<dbReference type="Pfam" id="PF00646">
    <property type="entry name" value="F-box"/>
    <property type="match status" value="1"/>
</dbReference>
<accession>A0A2G5VM71</accession>
<feature type="domain" description="Sdz-33 F-box" evidence="2">
    <location>
        <begin position="256"/>
        <end position="308"/>
    </location>
</feature>
<dbReference type="InterPro" id="IPR001810">
    <property type="entry name" value="F-box_dom"/>
</dbReference>
<reference evidence="4" key="1">
    <citation type="submission" date="2017-10" db="EMBL/GenBank/DDBJ databases">
        <title>Rapid genome shrinkage in a self-fertile nematode reveals novel sperm competition proteins.</title>
        <authorList>
            <person name="Yin D."/>
            <person name="Schwarz E.M."/>
            <person name="Thomas C.G."/>
            <person name="Felde R.L."/>
            <person name="Korf I.F."/>
            <person name="Cutter A.D."/>
            <person name="Schartner C.M."/>
            <person name="Ralston E.J."/>
            <person name="Meyer B.J."/>
            <person name="Haag E.S."/>
        </authorList>
    </citation>
    <scope>NUCLEOTIDE SEQUENCE [LARGE SCALE GENOMIC DNA]</scope>
    <source>
        <strain evidence="4">JU1422</strain>
    </source>
</reference>
<keyword evidence="4" id="KW-1185">Reference proteome</keyword>
<organism evidence="3 4">
    <name type="scientific">Caenorhabditis nigoni</name>
    <dbReference type="NCBI Taxonomy" id="1611254"/>
    <lineage>
        <taxon>Eukaryota</taxon>
        <taxon>Metazoa</taxon>
        <taxon>Ecdysozoa</taxon>
        <taxon>Nematoda</taxon>
        <taxon>Chromadorea</taxon>
        <taxon>Rhabditida</taxon>
        <taxon>Rhabditina</taxon>
        <taxon>Rhabditomorpha</taxon>
        <taxon>Rhabditoidea</taxon>
        <taxon>Rhabditidae</taxon>
        <taxon>Peloderinae</taxon>
        <taxon>Caenorhabditis</taxon>
    </lineage>
</organism>